<dbReference type="PANTHER" id="PTHR12631">
    <property type="entry name" value="ALPHA-L-IDURONIDASE"/>
    <property type="match status" value="1"/>
</dbReference>
<feature type="domain" description="Glycoside hydrolase family 5" evidence="5">
    <location>
        <begin position="261"/>
        <end position="443"/>
    </location>
</feature>
<keyword evidence="7" id="KW-1185">Reference proteome</keyword>
<sequence length="586" mass="67359">MRRRWVRLGLLMLIAMGVVLPGTKAEATPPPPLAQYFPETGQSAVNYFWQFWKNTPNAMRVLGYPISLPFIQESFTEPGKFYLVQYFERAILEEHPENFNHPTNGNKYFVLGRLLGKELAKGRENEPAFKPVANPNNGTVWFPETQHTLTNTPGPFLTFWRNYGGLSVFGYPLSEPFQELNPDTGKVYWVQYFERNRFEYHPEEKPEFQVLLGLLGKQYYNEHKTEPKLAVKEWFFRYHTRAEAIPADFIYGYNVQAFYQERDRLYQLVNNAAFGWIRQQAPWEDLQAADGTIYWGELDKVVNDAHAKGIKVLLSVVRSPEWASENGTHGLPSRRNFPKFGDFMQRMAQRYKGKVQAYEIWNEQNYAIENGGVVAPAAYYVDMLEYAYKGVKAADPEAIVVSGSPTPTATNRTDIAVDELIYFAQMFAIPKFWNNVDVIGAHFGGTYNPPDTKWPDNPGPGPGWRDNSEFYWRRIEDVRQVLVNSGNGDRQIWVTEIGWATANTSPGFEYGNSNTIEEQGAYLERAMYMARYDYAPWVGAMFVWNLNFAVTSPDPLHETASFGVLNPDWSPRPAYTRLQQFAATHK</sequence>
<dbReference type="InterPro" id="IPR001547">
    <property type="entry name" value="Glyco_hydro_5"/>
</dbReference>
<feature type="chain" id="PRO_5045360015" description="Glycoside hydrolase family 5 domain-containing protein" evidence="4">
    <location>
        <begin position="28"/>
        <end position="586"/>
    </location>
</feature>
<name>A0ABP9X6H8_9CHLR</name>
<evidence type="ECO:0000256" key="4">
    <source>
        <dbReference type="SAM" id="SignalP"/>
    </source>
</evidence>
<keyword evidence="1 3" id="KW-0378">Hydrolase</keyword>
<evidence type="ECO:0000256" key="2">
    <source>
        <dbReference type="ARBA" id="ARBA00023295"/>
    </source>
</evidence>
<evidence type="ECO:0000313" key="6">
    <source>
        <dbReference type="EMBL" id="GAA5529991.1"/>
    </source>
</evidence>
<evidence type="ECO:0000259" key="5">
    <source>
        <dbReference type="Pfam" id="PF00150"/>
    </source>
</evidence>
<dbReference type="RefSeq" id="WP_345723579.1">
    <property type="nucleotide sequence ID" value="NZ_BAABRU010000014.1"/>
</dbReference>
<reference evidence="6 7" key="1">
    <citation type="submission" date="2024-02" db="EMBL/GenBank/DDBJ databases">
        <title>Herpetosiphon gulosus NBRC 112829.</title>
        <authorList>
            <person name="Ichikawa N."/>
            <person name="Katano-Makiyama Y."/>
            <person name="Hidaka K."/>
        </authorList>
    </citation>
    <scope>NUCLEOTIDE SEQUENCE [LARGE SCALE GENOMIC DNA]</scope>
    <source>
        <strain evidence="6 7">NBRC 112829</strain>
    </source>
</reference>
<accession>A0ABP9X6H8</accession>
<gene>
    <name evidence="6" type="ORF">Hgul01_03805</name>
</gene>
<proteinExistence type="inferred from homology"/>
<organism evidence="6 7">
    <name type="scientific">Herpetosiphon gulosus</name>
    <dbReference type="NCBI Taxonomy" id="1973496"/>
    <lineage>
        <taxon>Bacteria</taxon>
        <taxon>Bacillati</taxon>
        <taxon>Chloroflexota</taxon>
        <taxon>Chloroflexia</taxon>
        <taxon>Herpetosiphonales</taxon>
        <taxon>Herpetosiphonaceae</taxon>
        <taxon>Herpetosiphon</taxon>
    </lineage>
</organism>
<feature type="signal peptide" evidence="4">
    <location>
        <begin position="1"/>
        <end position="27"/>
    </location>
</feature>
<dbReference type="InterPro" id="IPR051923">
    <property type="entry name" value="Glycosyl_Hydrolase_39"/>
</dbReference>
<dbReference type="InterPro" id="IPR017853">
    <property type="entry name" value="GH"/>
</dbReference>
<dbReference type="Pfam" id="PF00150">
    <property type="entry name" value="Cellulase"/>
    <property type="match status" value="1"/>
</dbReference>
<dbReference type="SUPFAM" id="SSF51445">
    <property type="entry name" value="(Trans)glycosidases"/>
    <property type="match status" value="1"/>
</dbReference>
<dbReference type="EMBL" id="BAABRU010000014">
    <property type="protein sequence ID" value="GAA5529991.1"/>
    <property type="molecule type" value="Genomic_DNA"/>
</dbReference>
<dbReference type="Gene3D" id="3.20.20.80">
    <property type="entry name" value="Glycosidases"/>
    <property type="match status" value="1"/>
</dbReference>
<evidence type="ECO:0000256" key="1">
    <source>
        <dbReference type="ARBA" id="ARBA00022801"/>
    </source>
</evidence>
<protein>
    <recommendedName>
        <fullName evidence="5">Glycoside hydrolase family 5 domain-containing protein</fullName>
    </recommendedName>
</protein>
<comment type="similarity">
    <text evidence="3">Belongs to the glycosyl hydrolase 5 (cellulase A) family.</text>
</comment>
<keyword evidence="2 3" id="KW-0326">Glycosidase</keyword>
<dbReference type="PANTHER" id="PTHR12631:SF10">
    <property type="entry name" value="BETA-XYLOSIDASE-LIKE PROTEIN-RELATED"/>
    <property type="match status" value="1"/>
</dbReference>
<keyword evidence="4" id="KW-0732">Signal</keyword>
<evidence type="ECO:0000256" key="3">
    <source>
        <dbReference type="RuleBase" id="RU361153"/>
    </source>
</evidence>
<evidence type="ECO:0000313" key="7">
    <source>
        <dbReference type="Proteomes" id="UP001428290"/>
    </source>
</evidence>
<comment type="caution">
    <text evidence="6">The sequence shown here is derived from an EMBL/GenBank/DDBJ whole genome shotgun (WGS) entry which is preliminary data.</text>
</comment>
<dbReference type="Proteomes" id="UP001428290">
    <property type="component" value="Unassembled WGS sequence"/>
</dbReference>